<keyword evidence="3" id="KW-1185">Reference proteome</keyword>
<reference evidence="2" key="1">
    <citation type="journal article" date="2020" name="Stud. Mycol.">
        <title>101 Dothideomycetes genomes: a test case for predicting lifestyles and emergence of pathogens.</title>
        <authorList>
            <person name="Haridas S."/>
            <person name="Albert R."/>
            <person name="Binder M."/>
            <person name="Bloem J."/>
            <person name="Labutti K."/>
            <person name="Salamov A."/>
            <person name="Andreopoulos B."/>
            <person name="Baker S."/>
            <person name="Barry K."/>
            <person name="Bills G."/>
            <person name="Bluhm B."/>
            <person name="Cannon C."/>
            <person name="Castanera R."/>
            <person name="Culley D."/>
            <person name="Daum C."/>
            <person name="Ezra D."/>
            <person name="Gonzalez J."/>
            <person name="Henrissat B."/>
            <person name="Kuo A."/>
            <person name="Liang C."/>
            <person name="Lipzen A."/>
            <person name="Lutzoni F."/>
            <person name="Magnuson J."/>
            <person name="Mondo S."/>
            <person name="Nolan M."/>
            <person name="Ohm R."/>
            <person name="Pangilinan J."/>
            <person name="Park H.-J."/>
            <person name="Ramirez L."/>
            <person name="Alfaro M."/>
            <person name="Sun H."/>
            <person name="Tritt A."/>
            <person name="Yoshinaga Y."/>
            <person name="Zwiers L.-H."/>
            <person name="Turgeon B."/>
            <person name="Goodwin S."/>
            <person name="Spatafora J."/>
            <person name="Crous P."/>
            <person name="Grigoriev I."/>
        </authorList>
    </citation>
    <scope>NUCLEOTIDE SEQUENCE</scope>
    <source>
        <strain evidence="2">ATCC 74209</strain>
    </source>
</reference>
<dbReference type="AlphaFoldDB" id="A0A9P4JWG5"/>
<protein>
    <submittedName>
        <fullName evidence="2">Uncharacterized protein</fullName>
    </submittedName>
</protein>
<dbReference type="EMBL" id="ML993850">
    <property type="protein sequence ID" value="KAF2205709.1"/>
    <property type="molecule type" value="Genomic_DNA"/>
</dbReference>
<accession>A0A9P4JWG5</accession>
<evidence type="ECO:0000313" key="3">
    <source>
        <dbReference type="Proteomes" id="UP000799536"/>
    </source>
</evidence>
<evidence type="ECO:0000256" key="1">
    <source>
        <dbReference type="SAM" id="SignalP"/>
    </source>
</evidence>
<name>A0A9P4JWG5_9PLEO</name>
<feature type="chain" id="PRO_5040447635" evidence="1">
    <location>
        <begin position="25"/>
        <end position="121"/>
    </location>
</feature>
<keyword evidence="1" id="KW-0732">Signal</keyword>
<gene>
    <name evidence="2" type="ORF">GQ43DRAFT_244266</name>
</gene>
<evidence type="ECO:0000313" key="2">
    <source>
        <dbReference type="EMBL" id="KAF2205709.1"/>
    </source>
</evidence>
<feature type="signal peptide" evidence="1">
    <location>
        <begin position="1"/>
        <end position="24"/>
    </location>
</feature>
<comment type="caution">
    <text evidence="2">The sequence shown here is derived from an EMBL/GenBank/DDBJ whole genome shotgun (WGS) entry which is preliminary data.</text>
</comment>
<sequence>MSPKVGLSSFILLGPVLILSVGQAEEHQGGMDFSFTAEILVFLTTSSYASSFRPKNPKASTYCLLLFDSTRCLVTETCLTEFTMTGKRQASTKRDNIQGENTICYQALVLWPPSYAAFQSA</sequence>
<dbReference type="Proteomes" id="UP000799536">
    <property type="component" value="Unassembled WGS sequence"/>
</dbReference>
<organism evidence="2 3">
    <name type="scientific">Delitschia confertaspora ATCC 74209</name>
    <dbReference type="NCBI Taxonomy" id="1513339"/>
    <lineage>
        <taxon>Eukaryota</taxon>
        <taxon>Fungi</taxon>
        <taxon>Dikarya</taxon>
        <taxon>Ascomycota</taxon>
        <taxon>Pezizomycotina</taxon>
        <taxon>Dothideomycetes</taxon>
        <taxon>Pleosporomycetidae</taxon>
        <taxon>Pleosporales</taxon>
        <taxon>Delitschiaceae</taxon>
        <taxon>Delitschia</taxon>
    </lineage>
</organism>
<proteinExistence type="predicted"/>